<reference evidence="2" key="1">
    <citation type="submission" date="2023-08" db="EMBL/GenBank/DDBJ databases">
        <authorList>
            <person name="Alioto T."/>
            <person name="Alioto T."/>
            <person name="Gomez Garrido J."/>
        </authorList>
    </citation>
    <scope>NUCLEOTIDE SEQUENCE</scope>
</reference>
<organism evidence="2 3">
    <name type="scientific">Octopus vulgaris</name>
    <name type="common">Common octopus</name>
    <dbReference type="NCBI Taxonomy" id="6645"/>
    <lineage>
        <taxon>Eukaryota</taxon>
        <taxon>Metazoa</taxon>
        <taxon>Spiralia</taxon>
        <taxon>Lophotrochozoa</taxon>
        <taxon>Mollusca</taxon>
        <taxon>Cephalopoda</taxon>
        <taxon>Coleoidea</taxon>
        <taxon>Octopodiformes</taxon>
        <taxon>Octopoda</taxon>
        <taxon>Incirrata</taxon>
        <taxon>Octopodidae</taxon>
        <taxon>Octopus</taxon>
    </lineage>
</organism>
<dbReference type="AlphaFoldDB" id="A0AA36BD48"/>
<evidence type="ECO:0000313" key="3">
    <source>
        <dbReference type="Proteomes" id="UP001162480"/>
    </source>
</evidence>
<accession>A0AA36BD48</accession>
<gene>
    <name evidence="2" type="ORF">OCTVUL_1B014912</name>
</gene>
<dbReference type="Proteomes" id="UP001162480">
    <property type="component" value="Chromosome 12"/>
</dbReference>
<evidence type="ECO:0000256" key="1">
    <source>
        <dbReference type="SAM" id="MobiDB-lite"/>
    </source>
</evidence>
<sequence length="66" mass="7752">MRTGAINDRLLKHGRQQTKRNGKKTISGSQPNHFHFATNSNVNKLIFGFTYTLDYLFSKELRFDYQ</sequence>
<name>A0AA36BD48_OCTVU</name>
<feature type="compositionally biased region" description="Basic residues" evidence="1">
    <location>
        <begin position="12"/>
        <end position="23"/>
    </location>
</feature>
<dbReference type="EMBL" id="OX597825">
    <property type="protein sequence ID" value="CAI9731487.1"/>
    <property type="molecule type" value="Genomic_DNA"/>
</dbReference>
<proteinExistence type="predicted"/>
<protein>
    <submittedName>
        <fullName evidence="2">Uncharacterized protein</fullName>
    </submittedName>
</protein>
<keyword evidence="3" id="KW-1185">Reference proteome</keyword>
<evidence type="ECO:0000313" key="2">
    <source>
        <dbReference type="EMBL" id="CAI9731487.1"/>
    </source>
</evidence>
<feature type="region of interest" description="Disordered" evidence="1">
    <location>
        <begin position="1"/>
        <end position="32"/>
    </location>
</feature>